<feature type="domain" description="ABC transmembrane type-1" evidence="8">
    <location>
        <begin position="99"/>
        <end position="311"/>
    </location>
</feature>
<feature type="transmembrane region" description="Helical" evidence="7">
    <location>
        <begin position="12"/>
        <end position="34"/>
    </location>
</feature>
<dbReference type="InterPro" id="IPR045621">
    <property type="entry name" value="BPD_transp_1_N"/>
</dbReference>
<proteinExistence type="inferred from homology"/>
<dbReference type="AlphaFoldDB" id="A0A118HRB5"/>
<dbReference type="GO" id="GO:0005886">
    <property type="term" value="C:plasma membrane"/>
    <property type="evidence" value="ECO:0007669"/>
    <property type="project" value="UniProtKB-SubCell"/>
</dbReference>
<feature type="transmembrane region" description="Helical" evidence="7">
    <location>
        <begin position="99"/>
        <end position="123"/>
    </location>
</feature>
<keyword evidence="5 7" id="KW-1133">Transmembrane helix</keyword>
<evidence type="ECO:0000313" key="9">
    <source>
        <dbReference type="EMBL" id="KVG64055.1"/>
    </source>
</evidence>
<dbReference type="InterPro" id="IPR035906">
    <property type="entry name" value="MetI-like_sf"/>
</dbReference>
<dbReference type="OrthoDB" id="9803623at2"/>
<evidence type="ECO:0000313" key="10">
    <source>
        <dbReference type="Proteomes" id="UP000064029"/>
    </source>
</evidence>
<comment type="similarity">
    <text evidence="7">Belongs to the binding-protein-dependent transport system permease family.</text>
</comment>
<dbReference type="RefSeq" id="WP_059752980.1">
    <property type="nucleotide sequence ID" value="NZ_LOXM01000151.1"/>
</dbReference>
<evidence type="ECO:0000256" key="7">
    <source>
        <dbReference type="RuleBase" id="RU363032"/>
    </source>
</evidence>
<dbReference type="PANTHER" id="PTHR43163">
    <property type="entry name" value="DIPEPTIDE TRANSPORT SYSTEM PERMEASE PROTEIN DPPB-RELATED"/>
    <property type="match status" value="1"/>
</dbReference>
<name>A0A118HRB5_9BURK</name>
<evidence type="ECO:0000256" key="6">
    <source>
        <dbReference type="ARBA" id="ARBA00023136"/>
    </source>
</evidence>
<gene>
    <name evidence="9" type="ORF">WJ33_27565</name>
</gene>
<reference evidence="9 10" key="1">
    <citation type="submission" date="2015-11" db="EMBL/GenBank/DDBJ databases">
        <title>Expanding the genomic diversity of Burkholderia species for the development of highly accurate diagnostics.</title>
        <authorList>
            <person name="Sahl J."/>
            <person name="Keim P."/>
            <person name="Wagner D."/>
        </authorList>
    </citation>
    <scope>NUCLEOTIDE SEQUENCE [LARGE SCALE GENOMIC DNA]</scope>
    <source>
        <strain evidence="9 10">MSMB2036</strain>
    </source>
</reference>
<keyword evidence="3" id="KW-1003">Cell membrane</keyword>
<feature type="transmembrane region" description="Helical" evidence="7">
    <location>
        <begin position="243"/>
        <end position="265"/>
    </location>
</feature>
<feature type="transmembrane region" description="Helical" evidence="7">
    <location>
        <begin position="135"/>
        <end position="160"/>
    </location>
</feature>
<dbReference type="InterPro" id="IPR000515">
    <property type="entry name" value="MetI-like"/>
</dbReference>
<dbReference type="Pfam" id="PF19300">
    <property type="entry name" value="BPD_transp_1_N"/>
    <property type="match status" value="1"/>
</dbReference>
<accession>A0A118HRB5</accession>
<sequence length="316" mass="33447">MNGVVLRMVGRRIVIGALTLFLVSGLVFFMASLLPGDAAQMALGQAATPETVAMLRKQLGLDEPLLLRFFTWLGGLLSGDFGISYAAQVPVRSIVAARIPNTLMLAGAATAASVPIALVLGIVAAMMRGTLLDRVIGVLTMSVVAVPEFLLATLAVLLFAVELHWVSAVSVNADVTSVGAFFRSYSLPVLVLCCVVVAQMARMTRAALINQLDAPYAEMTVLKGLRPSRTVLRHALPNAIGPIVNAIALSLSYLLGGVIIVEAIFSYPGLASALVDAVSNRDLPVVQFCVLFFSTCYLLLLLIADIVTIVSNPKLR</sequence>
<dbReference type="Gene3D" id="1.10.3720.10">
    <property type="entry name" value="MetI-like"/>
    <property type="match status" value="1"/>
</dbReference>
<protein>
    <submittedName>
        <fullName evidence="9">ABC transporter permease</fullName>
    </submittedName>
</protein>
<keyword evidence="6 7" id="KW-0472">Membrane</keyword>
<dbReference type="PROSITE" id="PS50928">
    <property type="entry name" value="ABC_TM1"/>
    <property type="match status" value="1"/>
</dbReference>
<dbReference type="CDD" id="cd06261">
    <property type="entry name" value="TM_PBP2"/>
    <property type="match status" value="1"/>
</dbReference>
<keyword evidence="4 7" id="KW-0812">Transmembrane</keyword>
<dbReference type="Pfam" id="PF00528">
    <property type="entry name" value="BPD_transp_1"/>
    <property type="match status" value="1"/>
</dbReference>
<dbReference type="Proteomes" id="UP000064029">
    <property type="component" value="Unassembled WGS sequence"/>
</dbReference>
<evidence type="ECO:0000256" key="2">
    <source>
        <dbReference type="ARBA" id="ARBA00022448"/>
    </source>
</evidence>
<organism evidence="9 10">
    <name type="scientific">Burkholderia ubonensis</name>
    <dbReference type="NCBI Taxonomy" id="101571"/>
    <lineage>
        <taxon>Bacteria</taxon>
        <taxon>Pseudomonadati</taxon>
        <taxon>Pseudomonadota</taxon>
        <taxon>Betaproteobacteria</taxon>
        <taxon>Burkholderiales</taxon>
        <taxon>Burkholderiaceae</taxon>
        <taxon>Burkholderia</taxon>
        <taxon>Burkholderia cepacia complex</taxon>
    </lineage>
</organism>
<keyword evidence="2 7" id="KW-0813">Transport</keyword>
<comment type="subcellular location">
    <subcellularLocation>
        <location evidence="1 7">Cell membrane</location>
        <topology evidence="1 7">Multi-pass membrane protein</topology>
    </subcellularLocation>
</comment>
<comment type="caution">
    <text evidence="9">The sequence shown here is derived from an EMBL/GenBank/DDBJ whole genome shotgun (WGS) entry which is preliminary data.</text>
</comment>
<evidence type="ECO:0000256" key="3">
    <source>
        <dbReference type="ARBA" id="ARBA00022475"/>
    </source>
</evidence>
<evidence type="ECO:0000256" key="5">
    <source>
        <dbReference type="ARBA" id="ARBA00022989"/>
    </source>
</evidence>
<evidence type="ECO:0000256" key="4">
    <source>
        <dbReference type="ARBA" id="ARBA00022692"/>
    </source>
</evidence>
<feature type="transmembrane region" description="Helical" evidence="7">
    <location>
        <begin position="285"/>
        <end position="310"/>
    </location>
</feature>
<feature type="transmembrane region" description="Helical" evidence="7">
    <location>
        <begin position="180"/>
        <end position="201"/>
    </location>
</feature>
<dbReference type="SUPFAM" id="SSF161098">
    <property type="entry name" value="MetI-like"/>
    <property type="match status" value="1"/>
</dbReference>
<evidence type="ECO:0000256" key="1">
    <source>
        <dbReference type="ARBA" id="ARBA00004651"/>
    </source>
</evidence>
<dbReference type="GO" id="GO:0055085">
    <property type="term" value="P:transmembrane transport"/>
    <property type="evidence" value="ECO:0007669"/>
    <property type="project" value="InterPro"/>
</dbReference>
<dbReference type="EMBL" id="LOXM01000151">
    <property type="protein sequence ID" value="KVG64055.1"/>
    <property type="molecule type" value="Genomic_DNA"/>
</dbReference>
<dbReference type="PANTHER" id="PTHR43163:SF3">
    <property type="entry name" value="PEPTIDE ABC TRANSPORTER PERMEASE PROTEIN"/>
    <property type="match status" value="1"/>
</dbReference>
<evidence type="ECO:0000259" key="8">
    <source>
        <dbReference type="PROSITE" id="PS50928"/>
    </source>
</evidence>